<dbReference type="RefSeq" id="WP_100904748.1">
    <property type="nucleotide sequence ID" value="NZ_CP017766.1"/>
</dbReference>
<evidence type="ECO:0000256" key="7">
    <source>
        <dbReference type="ARBA" id="ARBA00023204"/>
    </source>
</evidence>
<evidence type="ECO:0000256" key="3">
    <source>
        <dbReference type="ARBA" id="ARBA00011918"/>
    </source>
</evidence>
<evidence type="ECO:0000313" key="11">
    <source>
        <dbReference type="Proteomes" id="UP000232806"/>
    </source>
</evidence>
<dbReference type="NCBIfam" id="TIGR00589">
    <property type="entry name" value="ogt"/>
    <property type="match status" value="1"/>
</dbReference>
<dbReference type="OrthoDB" id="372118at2157"/>
<dbReference type="PANTHER" id="PTHR10815:SF13">
    <property type="entry name" value="METHYLATED-DNA--PROTEIN-CYSTEINE METHYLTRANSFERASE"/>
    <property type="match status" value="1"/>
</dbReference>
<dbReference type="EC" id="2.1.1.63" evidence="3"/>
<proteinExistence type="inferred from homology"/>
<comment type="catalytic activity">
    <reaction evidence="1">
        <text>a 4-O-methyl-thymidine in DNA + L-cysteinyl-[protein] = a thymidine in DNA + S-methyl-L-cysteinyl-[protein]</text>
        <dbReference type="Rhea" id="RHEA:53428"/>
        <dbReference type="Rhea" id="RHEA-COMP:10131"/>
        <dbReference type="Rhea" id="RHEA-COMP:10132"/>
        <dbReference type="Rhea" id="RHEA-COMP:13555"/>
        <dbReference type="Rhea" id="RHEA-COMP:13556"/>
        <dbReference type="ChEBI" id="CHEBI:29950"/>
        <dbReference type="ChEBI" id="CHEBI:82612"/>
        <dbReference type="ChEBI" id="CHEBI:137386"/>
        <dbReference type="ChEBI" id="CHEBI:137387"/>
        <dbReference type="EC" id="2.1.1.63"/>
    </reaction>
</comment>
<gene>
    <name evidence="10" type="ORF">BK007_01240</name>
</gene>
<dbReference type="FunFam" id="1.10.10.10:FF:000214">
    <property type="entry name" value="Methylated-DNA--protein-cysteine methyltransferase"/>
    <property type="match status" value="1"/>
</dbReference>
<sequence length="187" mass="20509">MNVKIIRTTPFGPVALVWSWLNGYPQILKIIISKPDLSAEYQLISAYPNYELSSCEEVDELATSIHAFLEGENIQFPLDIVAMDSCSPFQKAVLIAEYGIQRGNVSTYKLIAQHIGRVGGARAVGNALAGNPFPIVIPCHRAIRSDGYVGGFQGGLEMKQALLEKEGITFDAKGRVISPRLQYDNPK</sequence>
<comment type="catalytic activity">
    <reaction evidence="8">
        <text>a 6-O-methyl-2'-deoxyguanosine in DNA + L-cysteinyl-[protein] = S-methyl-L-cysteinyl-[protein] + a 2'-deoxyguanosine in DNA</text>
        <dbReference type="Rhea" id="RHEA:24000"/>
        <dbReference type="Rhea" id="RHEA-COMP:10131"/>
        <dbReference type="Rhea" id="RHEA-COMP:10132"/>
        <dbReference type="Rhea" id="RHEA-COMP:11367"/>
        <dbReference type="Rhea" id="RHEA-COMP:11368"/>
        <dbReference type="ChEBI" id="CHEBI:29950"/>
        <dbReference type="ChEBI" id="CHEBI:82612"/>
        <dbReference type="ChEBI" id="CHEBI:85445"/>
        <dbReference type="ChEBI" id="CHEBI:85448"/>
        <dbReference type="EC" id="2.1.1.63"/>
    </reaction>
</comment>
<dbReference type="CDD" id="cd06445">
    <property type="entry name" value="ATase"/>
    <property type="match status" value="1"/>
</dbReference>
<name>A0A2H4V9L3_9EURY</name>
<dbReference type="EMBL" id="CP017766">
    <property type="protein sequence ID" value="AUB54773.1"/>
    <property type="molecule type" value="Genomic_DNA"/>
</dbReference>
<protein>
    <recommendedName>
        <fullName evidence="3">methylated-DNA--[protein]-cysteine S-methyltransferase</fullName>
        <ecNumber evidence="3">2.1.1.63</ecNumber>
    </recommendedName>
</protein>
<dbReference type="GO" id="GO:0003908">
    <property type="term" value="F:methylated-DNA-[protein]-cysteine S-methyltransferase activity"/>
    <property type="evidence" value="ECO:0007669"/>
    <property type="project" value="UniProtKB-EC"/>
</dbReference>
<evidence type="ECO:0000256" key="5">
    <source>
        <dbReference type="ARBA" id="ARBA00022679"/>
    </source>
</evidence>
<accession>A0A2H4V9L3</accession>
<dbReference type="Proteomes" id="UP000232806">
    <property type="component" value="Chromosome"/>
</dbReference>
<dbReference type="AlphaFoldDB" id="A0A2H4V9L3"/>
<organism evidence="10 11">
    <name type="scientific">Methanobacterium subterraneum</name>
    <dbReference type="NCBI Taxonomy" id="59277"/>
    <lineage>
        <taxon>Archaea</taxon>
        <taxon>Methanobacteriati</taxon>
        <taxon>Methanobacteriota</taxon>
        <taxon>Methanomada group</taxon>
        <taxon>Methanobacteria</taxon>
        <taxon>Methanobacteriales</taxon>
        <taxon>Methanobacteriaceae</taxon>
        <taxon>Methanobacterium</taxon>
    </lineage>
</organism>
<dbReference type="SUPFAM" id="SSF46767">
    <property type="entry name" value="Methylated DNA-protein cysteine methyltransferase, C-terminal domain"/>
    <property type="match status" value="1"/>
</dbReference>
<feature type="domain" description="Methylated-DNA-[protein]-cysteine S-methyltransferase DNA binding" evidence="9">
    <location>
        <begin position="88"/>
        <end position="168"/>
    </location>
</feature>
<dbReference type="GO" id="GO:0006281">
    <property type="term" value="P:DNA repair"/>
    <property type="evidence" value="ECO:0007669"/>
    <property type="project" value="UniProtKB-KW"/>
</dbReference>
<evidence type="ECO:0000256" key="1">
    <source>
        <dbReference type="ARBA" id="ARBA00001286"/>
    </source>
</evidence>
<evidence type="ECO:0000313" key="10">
    <source>
        <dbReference type="EMBL" id="AUB54773.1"/>
    </source>
</evidence>
<keyword evidence="4" id="KW-0489">Methyltransferase</keyword>
<dbReference type="GO" id="GO:0032259">
    <property type="term" value="P:methylation"/>
    <property type="evidence" value="ECO:0007669"/>
    <property type="project" value="UniProtKB-KW"/>
</dbReference>
<evidence type="ECO:0000256" key="6">
    <source>
        <dbReference type="ARBA" id="ARBA00022763"/>
    </source>
</evidence>
<dbReference type="GeneID" id="77169262"/>
<evidence type="ECO:0000256" key="8">
    <source>
        <dbReference type="ARBA" id="ARBA00049348"/>
    </source>
</evidence>
<dbReference type="InterPro" id="IPR014048">
    <property type="entry name" value="MethylDNA_cys_MeTrfase_DNA-bd"/>
</dbReference>
<dbReference type="Gene3D" id="1.10.10.10">
    <property type="entry name" value="Winged helix-like DNA-binding domain superfamily/Winged helix DNA-binding domain"/>
    <property type="match status" value="1"/>
</dbReference>
<keyword evidence="6" id="KW-0227">DNA damage</keyword>
<keyword evidence="7" id="KW-0234">DNA repair</keyword>
<comment type="similarity">
    <text evidence="2">Belongs to the MGMT family.</text>
</comment>
<reference evidence="10 11" key="1">
    <citation type="submission" date="2016-10" db="EMBL/GenBank/DDBJ databases">
        <title>Comparative genomics between deep and shallow subseafloor isolates.</title>
        <authorList>
            <person name="Ishii S."/>
            <person name="Miller J.R."/>
            <person name="Sutton G."/>
            <person name="Suzuki S."/>
            <person name="Methe B."/>
            <person name="Inagaki F."/>
            <person name="Imachi H."/>
        </authorList>
    </citation>
    <scope>NUCLEOTIDE SEQUENCE [LARGE SCALE GENOMIC DNA]</scope>
    <source>
        <strain evidence="10 11">MO-MB1</strain>
    </source>
</reference>
<evidence type="ECO:0000259" key="9">
    <source>
        <dbReference type="Pfam" id="PF01035"/>
    </source>
</evidence>
<evidence type="ECO:0000256" key="2">
    <source>
        <dbReference type="ARBA" id="ARBA00008711"/>
    </source>
</evidence>
<dbReference type="Pfam" id="PF01035">
    <property type="entry name" value="DNA_binding_1"/>
    <property type="match status" value="1"/>
</dbReference>
<keyword evidence="5" id="KW-0808">Transferase</keyword>
<evidence type="ECO:0000256" key="4">
    <source>
        <dbReference type="ARBA" id="ARBA00022603"/>
    </source>
</evidence>
<dbReference type="InterPro" id="IPR036388">
    <property type="entry name" value="WH-like_DNA-bd_sf"/>
</dbReference>
<dbReference type="InterPro" id="IPR036217">
    <property type="entry name" value="MethylDNA_cys_MeTrfase_DNAb"/>
</dbReference>
<dbReference type="PANTHER" id="PTHR10815">
    <property type="entry name" value="METHYLATED-DNA--PROTEIN-CYSTEINE METHYLTRANSFERASE"/>
    <property type="match status" value="1"/>
</dbReference>